<dbReference type="InterPro" id="IPR044665">
    <property type="entry name" value="E_coli_cyclophilin_A-like"/>
</dbReference>
<dbReference type="GO" id="GO:0003755">
    <property type="term" value="F:peptidyl-prolyl cis-trans isomerase activity"/>
    <property type="evidence" value="ECO:0007669"/>
    <property type="project" value="UniProtKB-KW"/>
</dbReference>
<comment type="caution">
    <text evidence="5">The sequence shown here is derived from an EMBL/GenBank/DDBJ whole genome shotgun (WGS) entry which is preliminary data.</text>
</comment>
<dbReference type="InterPro" id="IPR029000">
    <property type="entry name" value="Cyclophilin-like_dom_sf"/>
</dbReference>
<evidence type="ECO:0000313" key="5">
    <source>
        <dbReference type="EMBL" id="MBR0553988.1"/>
    </source>
</evidence>
<dbReference type="Pfam" id="PF00160">
    <property type="entry name" value="Pro_isomerase"/>
    <property type="match status" value="1"/>
</dbReference>
<reference evidence="5" key="1">
    <citation type="submission" date="2021-04" db="EMBL/GenBank/DDBJ databases">
        <title>Ouciella asimina sp. nov., isolated from the surface seawater in the hydrothermal field of Okinawa Trough.</title>
        <authorList>
            <person name="Shuang W."/>
        </authorList>
    </citation>
    <scope>NUCLEOTIDE SEQUENCE</scope>
    <source>
        <strain evidence="5">LXI357</strain>
    </source>
</reference>
<evidence type="ECO:0000256" key="2">
    <source>
        <dbReference type="ARBA" id="ARBA00023110"/>
    </source>
</evidence>
<organism evidence="5 6">
    <name type="scientific">Stakelama marina</name>
    <dbReference type="NCBI Taxonomy" id="2826939"/>
    <lineage>
        <taxon>Bacteria</taxon>
        <taxon>Pseudomonadati</taxon>
        <taxon>Pseudomonadota</taxon>
        <taxon>Alphaproteobacteria</taxon>
        <taxon>Sphingomonadales</taxon>
        <taxon>Sphingomonadaceae</taxon>
        <taxon>Stakelama</taxon>
    </lineage>
</organism>
<dbReference type="EC" id="5.2.1.8" evidence="1"/>
<dbReference type="AlphaFoldDB" id="A0A8T4IG72"/>
<name>A0A8T4IG72_9SPHN</name>
<evidence type="ECO:0000313" key="6">
    <source>
        <dbReference type="Proteomes" id="UP000676996"/>
    </source>
</evidence>
<protein>
    <recommendedName>
        <fullName evidence="1">peptidylprolyl isomerase</fullName>
        <ecNumber evidence="1">5.2.1.8</ecNumber>
    </recommendedName>
</protein>
<keyword evidence="6" id="KW-1185">Reference proteome</keyword>
<keyword evidence="2" id="KW-0697">Rotamase</keyword>
<dbReference type="PANTHER" id="PTHR43246">
    <property type="entry name" value="PEPTIDYL-PROLYL CIS-TRANS ISOMERASE CYP38, CHLOROPLASTIC"/>
    <property type="match status" value="1"/>
</dbReference>
<dbReference type="Gene3D" id="2.40.100.10">
    <property type="entry name" value="Cyclophilin-like"/>
    <property type="match status" value="1"/>
</dbReference>
<evidence type="ECO:0000259" key="4">
    <source>
        <dbReference type="PROSITE" id="PS50072"/>
    </source>
</evidence>
<sequence>MIIPFLALALAAQTPATGATKPSDPIATDWRAIPDDELLVMTLHGGGRVVIRLAPRYAPVHVANIRKLAQAHWWDGETVYRAQDNYVVQWGDVTEKKALPADVVAKPPAEYDWAASDAVDRLTRRDPYAARAGFSADGWQIVGNGARSWLPHCYGMVGVARDLAPSTGSGGDLYTVIGHAPRHLDRNIALVGRVIDGMENLSTLPRGKGDLGFYQDPARRLPIESVRLASDLPAAQRPHYQYRATDNPRFAAYIHERENRQPPFFTVPAGGADICNVPDPVRRAPDEAGAD</sequence>
<dbReference type="SUPFAM" id="SSF50891">
    <property type="entry name" value="Cyclophilin-like"/>
    <property type="match status" value="1"/>
</dbReference>
<dbReference type="Proteomes" id="UP000676996">
    <property type="component" value="Unassembled WGS sequence"/>
</dbReference>
<proteinExistence type="predicted"/>
<dbReference type="RefSeq" id="WP_284055240.1">
    <property type="nucleotide sequence ID" value="NZ_JAGRQC010000007.1"/>
</dbReference>
<evidence type="ECO:0000256" key="3">
    <source>
        <dbReference type="ARBA" id="ARBA00023235"/>
    </source>
</evidence>
<dbReference type="InterPro" id="IPR002130">
    <property type="entry name" value="Cyclophilin-type_PPIase_dom"/>
</dbReference>
<dbReference type="EMBL" id="JAGRQC010000007">
    <property type="protein sequence ID" value="MBR0553988.1"/>
    <property type="molecule type" value="Genomic_DNA"/>
</dbReference>
<keyword evidence="3 5" id="KW-0413">Isomerase</keyword>
<evidence type="ECO:0000256" key="1">
    <source>
        <dbReference type="ARBA" id="ARBA00013194"/>
    </source>
</evidence>
<dbReference type="PROSITE" id="PS50072">
    <property type="entry name" value="CSA_PPIASE_2"/>
    <property type="match status" value="1"/>
</dbReference>
<feature type="domain" description="PPIase cyclophilin-type" evidence="4">
    <location>
        <begin position="47"/>
        <end position="228"/>
    </location>
</feature>
<accession>A0A8T4IG72</accession>
<gene>
    <name evidence="5" type="ORF">J7S20_15905</name>
</gene>